<evidence type="ECO:0000313" key="3">
    <source>
        <dbReference type="Proteomes" id="UP001296993"/>
    </source>
</evidence>
<name>A0ABS4XBN8_9MICC</name>
<dbReference type="InterPro" id="IPR027843">
    <property type="entry name" value="DUF4440"/>
</dbReference>
<comment type="caution">
    <text evidence="2">The sequence shown here is derived from an EMBL/GenBank/DDBJ whole genome shotgun (WGS) entry which is preliminary data.</text>
</comment>
<dbReference type="Pfam" id="PF14534">
    <property type="entry name" value="DUF4440"/>
    <property type="match status" value="1"/>
</dbReference>
<evidence type="ECO:0000259" key="1">
    <source>
        <dbReference type="Pfam" id="PF14534"/>
    </source>
</evidence>
<protein>
    <submittedName>
        <fullName evidence="2">Uncharacterized protein (TIGR02246 family)</fullName>
    </submittedName>
</protein>
<dbReference type="RefSeq" id="WP_209996854.1">
    <property type="nucleotide sequence ID" value="NZ_BAAAJY010000003.1"/>
</dbReference>
<reference evidence="2 3" key="1">
    <citation type="submission" date="2021-03" db="EMBL/GenBank/DDBJ databases">
        <title>Sequencing the genomes of 1000 actinobacteria strains.</title>
        <authorList>
            <person name="Klenk H.-P."/>
        </authorList>
    </citation>
    <scope>NUCLEOTIDE SEQUENCE [LARGE SCALE GENOMIC DNA]</scope>
    <source>
        <strain evidence="2 3">DSM 15797</strain>
    </source>
</reference>
<organism evidence="2 3">
    <name type="scientific">Paeniglutamicibacter kerguelensis</name>
    <dbReference type="NCBI Taxonomy" id="254788"/>
    <lineage>
        <taxon>Bacteria</taxon>
        <taxon>Bacillati</taxon>
        <taxon>Actinomycetota</taxon>
        <taxon>Actinomycetes</taxon>
        <taxon>Micrococcales</taxon>
        <taxon>Micrococcaceae</taxon>
        <taxon>Paeniglutamicibacter</taxon>
    </lineage>
</organism>
<keyword evidence="3" id="KW-1185">Reference proteome</keyword>
<sequence length="151" mass="16097">MIESPAQVATGFAAAWNAADADALASLFAEDADFVNVVGLWWKTRSQIKHNHAYGFRRIFPRTVMTLDKVAVRELGPDVAVVHAAWSLSGQIGPSGDPVGDRSGVLSFTLSRSAEEHWLAVSAQNTDRVPGAQTYVAGDGSLTPATYARPS</sequence>
<feature type="domain" description="DUF4440" evidence="1">
    <location>
        <begin position="8"/>
        <end position="118"/>
    </location>
</feature>
<evidence type="ECO:0000313" key="2">
    <source>
        <dbReference type="EMBL" id="MBP2385879.1"/>
    </source>
</evidence>
<dbReference type="EMBL" id="JAGIOF010000001">
    <property type="protein sequence ID" value="MBP2385879.1"/>
    <property type="molecule type" value="Genomic_DNA"/>
</dbReference>
<gene>
    <name evidence="2" type="ORF">JOF47_001390</name>
</gene>
<proteinExistence type="predicted"/>
<dbReference type="NCBIfam" id="TIGR02246">
    <property type="entry name" value="SgcJ/EcaC family oxidoreductase"/>
    <property type="match status" value="1"/>
</dbReference>
<dbReference type="InterPro" id="IPR011944">
    <property type="entry name" value="Steroid_delta5-4_isomerase"/>
</dbReference>
<dbReference type="Gene3D" id="3.10.450.50">
    <property type="match status" value="1"/>
</dbReference>
<dbReference type="Proteomes" id="UP001296993">
    <property type="component" value="Unassembled WGS sequence"/>
</dbReference>
<accession>A0ABS4XBN8</accession>
<dbReference type="InterPro" id="IPR032710">
    <property type="entry name" value="NTF2-like_dom_sf"/>
</dbReference>
<dbReference type="SUPFAM" id="SSF54427">
    <property type="entry name" value="NTF2-like"/>
    <property type="match status" value="1"/>
</dbReference>